<dbReference type="Proteomes" id="UP001176941">
    <property type="component" value="Chromosome 20"/>
</dbReference>
<reference evidence="2" key="1">
    <citation type="submission" date="2023-04" db="EMBL/GenBank/DDBJ databases">
        <authorList>
            <consortium name="ELIXIR-Norway"/>
        </authorList>
    </citation>
    <scope>NUCLEOTIDE SEQUENCE [LARGE SCALE GENOMIC DNA]</scope>
</reference>
<evidence type="ECO:0000256" key="1">
    <source>
        <dbReference type="SAM" id="MobiDB-lite"/>
    </source>
</evidence>
<evidence type="ECO:0000313" key="2">
    <source>
        <dbReference type="EMBL" id="CAI9162248.1"/>
    </source>
</evidence>
<evidence type="ECO:0000313" key="3">
    <source>
        <dbReference type="Proteomes" id="UP001176941"/>
    </source>
</evidence>
<organism evidence="2 3">
    <name type="scientific">Rangifer tarandus platyrhynchus</name>
    <name type="common">Svalbard reindeer</name>
    <dbReference type="NCBI Taxonomy" id="3082113"/>
    <lineage>
        <taxon>Eukaryota</taxon>
        <taxon>Metazoa</taxon>
        <taxon>Chordata</taxon>
        <taxon>Craniata</taxon>
        <taxon>Vertebrata</taxon>
        <taxon>Euteleostomi</taxon>
        <taxon>Mammalia</taxon>
        <taxon>Eutheria</taxon>
        <taxon>Laurasiatheria</taxon>
        <taxon>Artiodactyla</taxon>
        <taxon>Ruminantia</taxon>
        <taxon>Pecora</taxon>
        <taxon>Cervidae</taxon>
        <taxon>Odocoileinae</taxon>
        <taxon>Rangifer</taxon>
    </lineage>
</organism>
<gene>
    <name evidence="2" type="ORF">MRATA1EN1_LOCUS11210</name>
</gene>
<dbReference type="EMBL" id="OX459956">
    <property type="protein sequence ID" value="CAI9162248.1"/>
    <property type="molecule type" value="Genomic_DNA"/>
</dbReference>
<feature type="region of interest" description="Disordered" evidence="1">
    <location>
        <begin position="28"/>
        <end position="57"/>
    </location>
</feature>
<keyword evidence="3" id="KW-1185">Reference proteome</keyword>
<protein>
    <submittedName>
        <fullName evidence="2">Uncharacterized protein</fullName>
    </submittedName>
</protein>
<accession>A0ABN8YL08</accession>
<sequence>MTVLTLNFGPEMDSWLLVSRTGREYTSARGVSLRPPASGLTGDACPGSPAPHRPGLPAWPEGQQGTWLSFLVSGCATQEPAQPRCASSHAEWGCARAGHVGAWPGHPWGPCPLLAQAEGWTPCSPSSHRRPFWAIRLPHSVAGTGPRVAWLQGIQVGIMVSAVGAGLRSGSPKPCPGDSTVGLICQPPNFLATEPSSHLGALVSTLVMWGQSGGFYLTRLGPSSK</sequence>
<proteinExistence type="predicted"/>
<name>A0ABN8YL08_RANTA</name>